<feature type="coiled-coil region" evidence="4">
    <location>
        <begin position="888"/>
        <end position="1032"/>
    </location>
</feature>
<feature type="compositionally biased region" description="Polar residues" evidence="5">
    <location>
        <begin position="1543"/>
        <end position="1590"/>
    </location>
</feature>
<dbReference type="PANTHER" id="PTHR18898">
    <property type="entry name" value="NUCLEOPROTEIN TPR-RELATED"/>
    <property type="match status" value="1"/>
</dbReference>
<dbReference type="Pfam" id="PF25785">
    <property type="entry name" value="TPR"/>
    <property type="match status" value="1"/>
</dbReference>
<dbReference type="EMBL" id="CAEFZW010000008">
    <property type="protein sequence ID" value="CAB4256048.1"/>
    <property type="molecule type" value="Genomic_DNA"/>
</dbReference>
<feature type="compositionally biased region" description="Polar residues" evidence="5">
    <location>
        <begin position="1514"/>
        <end position="1535"/>
    </location>
</feature>
<reference evidence="7 8" key="1">
    <citation type="submission" date="2020-05" db="EMBL/GenBank/DDBJ databases">
        <authorList>
            <person name="Casaregola S."/>
            <person name="Devillers H."/>
            <person name="Grondin C."/>
        </authorList>
    </citation>
    <scope>NUCLEOTIDE SEQUENCE [LARGE SCALE GENOMIC DNA]</scope>
    <source>
        <strain evidence="7 8">CLIB 1767</strain>
    </source>
</reference>
<evidence type="ECO:0000256" key="3">
    <source>
        <dbReference type="ARBA" id="ARBA00023242"/>
    </source>
</evidence>
<feature type="compositionally biased region" description="Polar residues" evidence="5">
    <location>
        <begin position="1118"/>
        <end position="1133"/>
    </location>
</feature>
<keyword evidence="2 4" id="KW-0175">Coiled coil</keyword>
<dbReference type="GeneID" id="64859116"/>
<evidence type="ECO:0000256" key="2">
    <source>
        <dbReference type="ARBA" id="ARBA00023054"/>
    </source>
</evidence>
<feature type="coiled-coil region" evidence="4">
    <location>
        <begin position="437"/>
        <end position="464"/>
    </location>
</feature>
<dbReference type="GO" id="GO:0017056">
    <property type="term" value="F:structural constituent of nuclear pore"/>
    <property type="evidence" value="ECO:0007669"/>
    <property type="project" value="TreeGrafter"/>
</dbReference>
<evidence type="ECO:0000313" key="7">
    <source>
        <dbReference type="EMBL" id="CAB4256048.1"/>
    </source>
</evidence>
<proteinExistence type="predicted"/>
<organism evidence="7 8">
    <name type="scientific">Maudiozyma barnettii</name>
    <dbReference type="NCBI Taxonomy" id="61262"/>
    <lineage>
        <taxon>Eukaryota</taxon>
        <taxon>Fungi</taxon>
        <taxon>Dikarya</taxon>
        <taxon>Ascomycota</taxon>
        <taxon>Saccharomycotina</taxon>
        <taxon>Saccharomycetes</taxon>
        <taxon>Saccharomycetales</taxon>
        <taxon>Saccharomycetaceae</taxon>
        <taxon>Maudiozyma</taxon>
    </lineage>
</organism>
<evidence type="ECO:0000256" key="4">
    <source>
        <dbReference type="SAM" id="Coils"/>
    </source>
</evidence>
<sequence>MSDGDSNTSNMDLNKISTFFHIPVTQLNIFDEDSLITLQQKLQDYDDLQNINIELNSKIGKIRTDYERNNDLQLVVEQLTEDNIIFRTENNNLASKLSSNEQIIELNELKTHIKEQEQTKTDLVKLLNEKINEISRMEFQITTTLESKKDQMQKYQRIIDELGETQSDNLLLQTELEKTKHLLGDSDRKRESLISQLENKDQQFKDYRTTKEKIISKSVNDLLTCKNDLKEIKENNSALSKKYDPLSKEIKDKDGLIEELKFMIKITKEEHYHETNSQKELIRVLEGQVKNFQEKLNIEFGTSELSLQQTEDFDELSQELSTLKKRLEYSEQERAHLEAYVNQLMLNEENGTTDDSENDNIKLQSDITLLKERLKNEISVREYLEHQIQLFVSDLQEKYPTIDSFKDKKISLQTELTNVSLLLEHTSNDNNAKIKMIHEKDKEITELNDSLDLLKNQRRHLANQVKYLLINMEIYENGNRIMTKDEETFLKSILDDEGNEPEYNNDTSLVIVENAEKFRNILELQQQNMKLLSTVDQLSSRAEYLETLNHNMESDSEGEIIQDAKEAILTLEARNSYLERRLTAIENTTTNPDDLAADNLLIQSNRNEDDKHAFDKTHLKTIGELQQRLQVTIDDNLKIKTSLQNKLQETANKLSKSSLNFEMEKSKNELINQKLIIANNSTQLFESDNSELTLRNNHLKENLDTNEKTLDRMLREQAESKAELTTLKLILENNESEKEILSKDRDHFKDNMYNVKQERNSLTIELSKARATLKEKESFWSVKDTTYKEAILNLEEKLSQWRKRLEVKNDELRDLINSKEKETEWYKVKIESSNIEVNMLKNSILERSTKIEHLLSDLTTLQNEIVDKDVAISSYKRIINNGEKSAAQEKLEIQLNETQQSLNDTLVESEKYKTEITEAQTSLQNMSVLYEHEKQAVKDLEISLDKVTKDSSQNKEVQEKSIKELKLELDNQKGLLGEKEAQFQTKLLEIEKIGVRHNESYEANISDLTEELEKYKITNNEMQQKYLELFNKYSGPDNTTQDHQDNTHIPDIKLEIDSSQVESLQNMNRILQERVEKSETRCNILTEQIITSQNKISSLKTQLNKINELNNDKDDQLKTSNEGSGDLKSSSVESVNIGDLAEVNDQSIEMSDLLKKNEELEDRFNRLKKQAHERLNNSKLASESLSSQMETLKEENIQLSSKLQDETTKTSSLEQKVKDFNDGRSEVVTELQRELEYTKIHSKEIEYKLNDTMETSNKLIEKLNVEINNLKSELEEAKMAELGTIVPTDETDEYGKVIENMRKLFEDEKIQFVKDQTEEYNKKLKHQENMVDIESLKKQWNDENENIVLKRIQEANENLKKEIKAPSDDEINRCISDHKNELDKEFGRKVEEKAKELIETPEFEKIKEQIQSEIQNKLESAHADDLQEVKRKSFEEGQQQVSMKLTFLQKKISSLESQLNEDKEGKDAHLDDVGNSTDVTEDNDNTKDFEVDKSLKSQHESTTSLRVLTPSPFKVSNSPFTAGSDSLSKGVNPTNVDAAKNPFSASFDLSGSSPSAINPFSKFQPTFSFGKQENQNSIDESSQNSSPSNKRTFEEEEDDSIVSSESKKSKND</sequence>
<feature type="region of interest" description="Disordered" evidence="5">
    <location>
        <begin position="1457"/>
        <end position="1612"/>
    </location>
</feature>
<feature type="coiled-coil region" evidence="4">
    <location>
        <begin position="1253"/>
        <end position="1280"/>
    </location>
</feature>
<dbReference type="Proteomes" id="UP000644660">
    <property type="component" value="Unassembled WGS sequence"/>
</dbReference>
<feature type="coiled-coil region" evidence="4">
    <location>
        <begin position="99"/>
        <end position="165"/>
    </location>
</feature>
<evidence type="ECO:0000256" key="5">
    <source>
        <dbReference type="SAM" id="MobiDB-lite"/>
    </source>
</evidence>
<accession>A0A8H2VIL3</accession>
<feature type="coiled-coil region" evidence="4">
    <location>
        <begin position="1310"/>
        <end position="1362"/>
    </location>
</feature>
<dbReference type="InterPro" id="IPR057974">
    <property type="entry name" value="NUA/TPR/MLP1-2-like_dom"/>
</dbReference>
<dbReference type="GO" id="GO:0005643">
    <property type="term" value="C:nuclear pore"/>
    <property type="evidence" value="ECO:0007669"/>
    <property type="project" value="TreeGrafter"/>
</dbReference>
<feature type="compositionally biased region" description="Basic and acidic residues" evidence="5">
    <location>
        <begin position="1484"/>
        <end position="1499"/>
    </location>
</feature>
<feature type="coiled-coil region" evidence="4">
    <location>
        <begin position="696"/>
        <end position="751"/>
    </location>
</feature>
<dbReference type="OrthoDB" id="4068066at2759"/>
<dbReference type="PANTHER" id="PTHR18898:SF2">
    <property type="entry name" value="NUCLEOPROTEIN TPR"/>
    <property type="match status" value="1"/>
</dbReference>
<evidence type="ECO:0000313" key="8">
    <source>
        <dbReference type="Proteomes" id="UP000644660"/>
    </source>
</evidence>
<dbReference type="GO" id="GO:0006406">
    <property type="term" value="P:mRNA export from nucleus"/>
    <property type="evidence" value="ECO:0007669"/>
    <property type="project" value="TreeGrafter"/>
</dbReference>
<gene>
    <name evidence="7" type="ORF">KABA2_08S02046</name>
</gene>
<name>A0A8H2VIL3_9SACH</name>
<keyword evidence="8" id="KW-1185">Reference proteome</keyword>
<feature type="region of interest" description="Disordered" evidence="5">
    <location>
        <begin position="1112"/>
        <end position="1133"/>
    </location>
</feature>
<feature type="compositionally biased region" description="Basic and acidic residues" evidence="5">
    <location>
        <begin position="1460"/>
        <end position="1472"/>
    </location>
</feature>
<evidence type="ECO:0000259" key="6">
    <source>
        <dbReference type="Pfam" id="PF25785"/>
    </source>
</evidence>
<feature type="coiled-coil region" evidence="4">
    <location>
        <begin position="521"/>
        <end position="581"/>
    </location>
</feature>
<dbReference type="RefSeq" id="XP_041407892.1">
    <property type="nucleotide sequence ID" value="XM_041551958.1"/>
</dbReference>
<keyword evidence="3" id="KW-0539">Nucleus</keyword>
<comment type="subcellular location">
    <subcellularLocation>
        <location evidence="1">Nucleus</location>
    </subcellularLocation>
</comment>
<evidence type="ECO:0000256" key="1">
    <source>
        <dbReference type="ARBA" id="ARBA00004123"/>
    </source>
</evidence>
<comment type="caution">
    <text evidence="7">The sequence shown here is derived from an EMBL/GenBank/DDBJ whole genome shotgun (WGS) entry which is preliminary data.</text>
</comment>
<feature type="coiled-coil region" evidence="4">
    <location>
        <begin position="791"/>
        <end position="822"/>
    </location>
</feature>
<feature type="domain" description="NUA/TPR/MLP1-2-like" evidence="6">
    <location>
        <begin position="439"/>
        <end position="545"/>
    </location>
</feature>
<protein>
    <submittedName>
        <fullName evidence="7">Similar to Saccharomyces cerevisiae YIL149C MLP2 Myosin-like protein associated with the nuclear envelope, connects the nuclear pore complex with the nuclear interior</fullName>
    </submittedName>
</protein>
<feature type="coiled-coil region" evidence="4">
    <location>
        <begin position="1143"/>
        <end position="1209"/>
    </location>
</feature>